<dbReference type="PIRSF" id="PIRSF004638">
    <property type="entry name" value="UCP004638"/>
    <property type="match status" value="1"/>
</dbReference>
<reference evidence="16 17" key="2">
    <citation type="journal article" date="2010" name="J. Bacteriol.">
        <title>Complete genome sequence of Beijerinckia indica subsp. indica.</title>
        <authorList>
            <person name="Tamas I."/>
            <person name="Dedysh S.N."/>
            <person name="Liesack W."/>
            <person name="Stott M.B."/>
            <person name="Alam M."/>
            <person name="Murrell J.C."/>
            <person name="Dunfield P.F."/>
        </authorList>
    </citation>
    <scope>NUCLEOTIDE SEQUENCE [LARGE SCALE GENOMIC DNA]</scope>
    <source>
        <strain evidence="17">ATCC 9039 / DSM 1715 / NCIMB 8712</strain>
    </source>
</reference>
<feature type="transmembrane region" description="Helical" evidence="15">
    <location>
        <begin position="55"/>
        <end position="78"/>
    </location>
</feature>
<dbReference type="STRING" id="395963.Bind_1890"/>
<protein>
    <recommendedName>
        <fullName evidence="4 14">Protoporphyrinogen IX oxidase</fullName>
        <ecNumber evidence="14">1.3.99.-</ecNumber>
    </recommendedName>
</protein>
<keyword evidence="5 14" id="KW-1003">Cell membrane</keyword>
<keyword evidence="6 14" id="KW-0349">Heme</keyword>
<dbReference type="GO" id="GO:0005886">
    <property type="term" value="C:plasma membrane"/>
    <property type="evidence" value="ECO:0007669"/>
    <property type="project" value="UniProtKB-SubCell"/>
</dbReference>
<evidence type="ECO:0000256" key="13">
    <source>
        <dbReference type="ARBA" id="ARBA00048390"/>
    </source>
</evidence>
<comment type="similarity">
    <text evidence="3 14">Belongs to the HemJ family.</text>
</comment>
<dbReference type="GO" id="GO:0070818">
    <property type="term" value="F:protoporphyrinogen oxidase activity"/>
    <property type="evidence" value="ECO:0007669"/>
    <property type="project" value="UniProtKB-UniRule"/>
</dbReference>
<comment type="function">
    <text evidence="14">Catalyzes the oxidation of protoporphyrinogen IX to protoporphyrin IX.</text>
</comment>
<dbReference type="EMBL" id="CP001016">
    <property type="protein sequence ID" value="ACB95514.1"/>
    <property type="molecule type" value="Genomic_DNA"/>
</dbReference>
<dbReference type="PANTHER" id="PTHR40255">
    <property type="entry name" value="UPF0093 MEMBRANE PROTEIN SLR1790"/>
    <property type="match status" value="1"/>
</dbReference>
<dbReference type="eggNOG" id="COG1981">
    <property type="taxonomic scope" value="Bacteria"/>
</dbReference>
<keyword evidence="9 15" id="KW-1133">Transmembrane helix</keyword>
<keyword evidence="8 14" id="KW-0479">Metal-binding</keyword>
<dbReference type="RefSeq" id="WP_012384871.1">
    <property type="nucleotide sequence ID" value="NC_010581.1"/>
</dbReference>
<gene>
    <name evidence="16" type="ordered locus">Bind_1890</name>
</gene>
<keyword evidence="17" id="KW-1185">Reference proteome</keyword>
<evidence type="ECO:0000256" key="9">
    <source>
        <dbReference type="ARBA" id="ARBA00022989"/>
    </source>
</evidence>
<sequence length="143" mass="15772">MDYYLWFKALHIAAVVTWIGGMLVMGMALSHLLASPQPSKPENVRLVEAIRLWDGRVTTPAMLLAWALGITMAVTARWFPAPWLMVKLVFVLALSALHGLEAGALRKWERDPEGSPPAFLRHAPRLIVAVVIAIAILAVVKPF</sequence>
<comment type="catalytic activity">
    <reaction evidence="13 14">
        <text>protoporphyrinogen IX + 3 A = protoporphyrin IX + 3 AH2</text>
        <dbReference type="Rhea" id="RHEA:62000"/>
        <dbReference type="ChEBI" id="CHEBI:13193"/>
        <dbReference type="ChEBI" id="CHEBI:17499"/>
        <dbReference type="ChEBI" id="CHEBI:57306"/>
        <dbReference type="ChEBI" id="CHEBI:57307"/>
    </reaction>
</comment>
<dbReference type="PANTHER" id="PTHR40255:SF1">
    <property type="entry name" value="PROTOPORPHYRINOGEN IX OXIDASE"/>
    <property type="match status" value="1"/>
</dbReference>
<reference evidence="17" key="1">
    <citation type="submission" date="2008-03" db="EMBL/GenBank/DDBJ databases">
        <title>Complete sequence of chromosome of Beijerinckia indica subsp. indica ATCC 9039.</title>
        <authorList>
            <consortium name="US DOE Joint Genome Institute"/>
            <person name="Copeland A."/>
            <person name="Lucas S."/>
            <person name="Lapidus A."/>
            <person name="Glavina del Rio T."/>
            <person name="Dalin E."/>
            <person name="Tice H."/>
            <person name="Bruce D."/>
            <person name="Goodwin L."/>
            <person name="Pitluck S."/>
            <person name="LaButti K."/>
            <person name="Schmutz J."/>
            <person name="Larimer F."/>
            <person name="Land M."/>
            <person name="Hauser L."/>
            <person name="Kyrpides N."/>
            <person name="Mikhailova N."/>
            <person name="Dunfield P.F."/>
            <person name="Dedysh S.N."/>
            <person name="Liesack W."/>
            <person name="Saw J.H."/>
            <person name="Alam M."/>
            <person name="Chen Y."/>
            <person name="Murrell J.C."/>
            <person name="Richardson P."/>
        </authorList>
    </citation>
    <scope>NUCLEOTIDE SEQUENCE [LARGE SCALE GENOMIC DNA]</scope>
    <source>
        <strain evidence="17">ATCC 9039 / DSM 1715 / NCIMB 8712</strain>
    </source>
</reference>
<dbReference type="Proteomes" id="UP000001695">
    <property type="component" value="Chromosome"/>
</dbReference>
<comment type="pathway">
    <text evidence="2 14">Porphyrin-containing compound metabolism; protoporphyrin-IX biosynthesis; protoporphyrin-IX from protoporphyrinogen-IX: step 1/1.</text>
</comment>
<dbReference type="EC" id="1.3.99.-" evidence="14"/>
<evidence type="ECO:0000256" key="10">
    <source>
        <dbReference type="ARBA" id="ARBA00023002"/>
    </source>
</evidence>
<evidence type="ECO:0000256" key="1">
    <source>
        <dbReference type="ARBA" id="ARBA00004651"/>
    </source>
</evidence>
<accession>B2IEB6</accession>
<organism evidence="16 17">
    <name type="scientific">Beijerinckia indica subsp. indica (strain ATCC 9039 / DSM 1715 / NCIMB 8712)</name>
    <dbReference type="NCBI Taxonomy" id="395963"/>
    <lineage>
        <taxon>Bacteria</taxon>
        <taxon>Pseudomonadati</taxon>
        <taxon>Pseudomonadota</taxon>
        <taxon>Alphaproteobacteria</taxon>
        <taxon>Hyphomicrobiales</taxon>
        <taxon>Beijerinckiaceae</taxon>
        <taxon>Beijerinckia</taxon>
    </lineage>
</organism>
<keyword evidence="12 14" id="KW-0472">Membrane</keyword>
<feature type="transmembrane region" description="Helical" evidence="15">
    <location>
        <begin position="84"/>
        <end position="102"/>
    </location>
</feature>
<comment type="subcellular location">
    <subcellularLocation>
        <location evidence="1">Cell membrane</location>
        <topology evidence="1">Multi-pass membrane protein</topology>
    </subcellularLocation>
</comment>
<feature type="transmembrane region" description="Helical" evidence="15">
    <location>
        <begin position="123"/>
        <end position="140"/>
    </location>
</feature>
<dbReference type="AlphaFoldDB" id="B2IEB6"/>
<evidence type="ECO:0000313" key="16">
    <source>
        <dbReference type="EMBL" id="ACB95514.1"/>
    </source>
</evidence>
<keyword evidence="7 15" id="KW-0812">Transmembrane</keyword>
<evidence type="ECO:0000256" key="2">
    <source>
        <dbReference type="ARBA" id="ARBA00005073"/>
    </source>
</evidence>
<evidence type="ECO:0000256" key="15">
    <source>
        <dbReference type="SAM" id="Phobius"/>
    </source>
</evidence>
<dbReference type="KEGG" id="bid:Bind_1890"/>
<name>B2IEB6_BEII9</name>
<keyword evidence="11 14" id="KW-0408">Iron</keyword>
<keyword evidence="10" id="KW-0560">Oxidoreductase</keyword>
<dbReference type="UniPathway" id="UPA00251">
    <property type="reaction ID" value="UER00324"/>
</dbReference>
<dbReference type="HOGENOM" id="CLU_125006_1_1_5"/>
<dbReference type="GO" id="GO:0006782">
    <property type="term" value="P:protoporphyrinogen IX biosynthetic process"/>
    <property type="evidence" value="ECO:0007669"/>
    <property type="project" value="UniProtKB-UniRule"/>
</dbReference>
<comment type="cofactor">
    <cofactor evidence="14">
        <name>heme b</name>
        <dbReference type="ChEBI" id="CHEBI:60344"/>
    </cofactor>
    <text evidence="14">Binds 1 heme b (iron(II)-protoporphyrin IX) group per subunit.</text>
</comment>
<feature type="transmembrane region" description="Helical" evidence="15">
    <location>
        <begin position="12"/>
        <end position="34"/>
    </location>
</feature>
<evidence type="ECO:0000256" key="12">
    <source>
        <dbReference type="ARBA" id="ARBA00023136"/>
    </source>
</evidence>
<evidence type="ECO:0000256" key="3">
    <source>
        <dbReference type="ARBA" id="ARBA00006501"/>
    </source>
</evidence>
<proteinExistence type="inferred from homology"/>
<evidence type="ECO:0000256" key="4">
    <source>
        <dbReference type="ARBA" id="ARBA00017504"/>
    </source>
</evidence>
<dbReference type="GO" id="GO:0046872">
    <property type="term" value="F:metal ion binding"/>
    <property type="evidence" value="ECO:0007669"/>
    <property type="project" value="UniProtKB-UniRule"/>
</dbReference>
<dbReference type="Pfam" id="PF03653">
    <property type="entry name" value="UPF0093"/>
    <property type="match status" value="1"/>
</dbReference>
<evidence type="ECO:0000313" key="17">
    <source>
        <dbReference type="Proteomes" id="UP000001695"/>
    </source>
</evidence>
<dbReference type="InterPro" id="IPR005265">
    <property type="entry name" value="HemJ-like"/>
</dbReference>
<dbReference type="OrthoDB" id="8367737at2"/>
<evidence type="ECO:0000256" key="14">
    <source>
        <dbReference type="PIRNR" id="PIRNR004638"/>
    </source>
</evidence>
<evidence type="ECO:0000256" key="7">
    <source>
        <dbReference type="ARBA" id="ARBA00022692"/>
    </source>
</evidence>
<evidence type="ECO:0000256" key="11">
    <source>
        <dbReference type="ARBA" id="ARBA00023004"/>
    </source>
</evidence>
<evidence type="ECO:0000256" key="6">
    <source>
        <dbReference type="ARBA" id="ARBA00022617"/>
    </source>
</evidence>
<evidence type="ECO:0000256" key="8">
    <source>
        <dbReference type="ARBA" id="ARBA00022723"/>
    </source>
</evidence>
<evidence type="ECO:0000256" key="5">
    <source>
        <dbReference type="ARBA" id="ARBA00022475"/>
    </source>
</evidence>